<sequence length="151" mass="16817">MARSLPLVAIKRWVTKRFLFPSTVLKNLLSSGNCYIALITTYSDGSNLNRSTTAAQKVSQKHILHMETYKEFSTRITLRVSADSTSNRLELNMARSLPLVAIKRWVTKRFLFPSTVLKNLLSGGNSYIALITTYSDGSNLNRSTAAAQKVS</sequence>
<gene>
    <name evidence="1" type="ORF">OLEA9_A028358</name>
</gene>
<organism evidence="1 2">
    <name type="scientific">Olea europaea subsp. europaea</name>
    <dbReference type="NCBI Taxonomy" id="158383"/>
    <lineage>
        <taxon>Eukaryota</taxon>
        <taxon>Viridiplantae</taxon>
        <taxon>Streptophyta</taxon>
        <taxon>Embryophyta</taxon>
        <taxon>Tracheophyta</taxon>
        <taxon>Spermatophyta</taxon>
        <taxon>Magnoliopsida</taxon>
        <taxon>eudicotyledons</taxon>
        <taxon>Gunneridae</taxon>
        <taxon>Pentapetalae</taxon>
        <taxon>asterids</taxon>
        <taxon>lamiids</taxon>
        <taxon>Lamiales</taxon>
        <taxon>Oleaceae</taxon>
        <taxon>Oleeae</taxon>
        <taxon>Olea</taxon>
    </lineage>
</organism>
<dbReference type="Gramene" id="OE9A028358T1">
    <property type="protein sequence ID" value="OE9A028358C1"/>
    <property type="gene ID" value="OE9A028358"/>
</dbReference>
<keyword evidence="2" id="KW-1185">Reference proteome</keyword>
<evidence type="ECO:0000313" key="2">
    <source>
        <dbReference type="Proteomes" id="UP000594638"/>
    </source>
</evidence>
<evidence type="ECO:0000313" key="1">
    <source>
        <dbReference type="EMBL" id="CAA2968420.1"/>
    </source>
</evidence>
<comment type="caution">
    <text evidence="1">The sequence shown here is derived from an EMBL/GenBank/DDBJ whole genome shotgun (WGS) entry which is preliminary data.</text>
</comment>
<reference evidence="1 2" key="1">
    <citation type="submission" date="2019-12" db="EMBL/GenBank/DDBJ databases">
        <authorList>
            <person name="Alioto T."/>
            <person name="Alioto T."/>
            <person name="Gomez Garrido J."/>
        </authorList>
    </citation>
    <scope>NUCLEOTIDE SEQUENCE [LARGE SCALE GENOMIC DNA]</scope>
</reference>
<proteinExistence type="predicted"/>
<dbReference type="EMBL" id="CACTIH010001907">
    <property type="protein sequence ID" value="CAA2968420.1"/>
    <property type="molecule type" value="Genomic_DNA"/>
</dbReference>
<dbReference type="Proteomes" id="UP000594638">
    <property type="component" value="Unassembled WGS sequence"/>
</dbReference>
<protein>
    <submittedName>
        <fullName evidence="1">Uncharacterized protein</fullName>
    </submittedName>
</protein>
<accession>A0A8S0QS42</accession>
<dbReference type="AlphaFoldDB" id="A0A8S0QS42"/>
<name>A0A8S0QS42_OLEEU</name>